<organism evidence="1 2">
    <name type="scientific">Olea europaea subsp. europaea</name>
    <dbReference type="NCBI Taxonomy" id="158383"/>
    <lineage>
        <taxon>Eukaryota</taxon>
        <taxon>Viridiplantae</taxon>
        <taxon>Streptophyta</taxon>
        <taxon>Embryophyta</taxon>
        <taxon>Tracheophyta</taxon>
        <taxon>Spermatophyta</taxon>
        <taxon>Magnoliopsida</taxon>
        <taxon>eudicotyledons</taxon>
        <taxon>Gunneridae</taxon>
        <taxon>Pentapetalae</taxon>
        <taxon>asterids</taxon>
        <taxon>lamiids</taxon>
        <taxon>Lamiales</taxon>
        <taxon>Oleaceae</taxon>
        <taxon>Oleeae</taxon>
        <taxon>Olea</taxon>
    </lineage>
</organism>
<dbReference type="Pfam" id="PF12796">
    <property type="entry name" value="Ank_2"/>
    <property type="match status" value="1"/>
</dbReference>
<dbReference type="AlphaFoldDB" id="A0A8S0RCF9"/>
<dbReference type="Gene3D" id="1.25.40.20">
    <property type="entry name" value="Ankyrin repeat-containing domain"/>
    <property type="match status" value="2"/>
</dbReference>
<accession>A0A8S0RCF9</accession>
<dbReference type="PANTHER" id="PTHR24121">
    <property type="entry name" value="NO MECHANORECEPTOR POTENTIAL C, ISOFORM D-RELATED"/>
    <property type="match status" value="1"/>
</dbReference>
<dbReference type="PANTHER" id="PTHR24121:SF15">
    <property type="entry name" value="ANKYRIN REPEAT PROTEIN"/>
    <property type="match status" value="1"/>
</dbReference>
<dbReference type="InterPro" id="IPR036770">
    <property type="entry name" value="Ankyrin_rpt-contain_sf"/>
</dbReference>
<reference evidence="1 2" key="1">
    <citation type="submission" date="2019-12" db="EMBL/GenBank/DDBJ databases">
        <authorList>
            <person name="Alioto T."/>
            <person name="Alioto T."/>
            <person name="Gomez Garrido J."/>
        </authorList>
    </citation>
    <scope>NUCLEOTIDE SEQUENCE [LARGE SCALE GENOMIC DNA]</scope>
</reference>
<dbReference type="OrthoDB" id="909822at2759"/>
<dbReference type="EMBL" id="CACTIH010002475">
    <property type="protein sequence ID" value="CAA2976570.1"/>
    <property type="molecule type" value="Genomic_DNA"/>
</dbReference>
<keyword evidence="2" id="KW-1185">Reference proteome</keyword>
<evidence type="ECO:0000313" key="1">
    <source>
        <dbReference type="EMBL" id="CAA2976570.1"/>
    </source>
</evidence>
<feature type="non-terminal residue" evidence="1">
    <location>
        <position position="1"/>
    </location>
</feature>
<dbReference type="InterPro" id="IPR002110">
    <property type="entry name" value="Ankyrin_rpt"/>
</dbReference>
<protein>
    <submittedName>
        <fullName evidence="1">Isoform 2 of ankyrin-2</fullName>
    </submittedName>
</protein>
<dbReference type="SUPFAM" id="SSF48403">
    <property type="entry name" value="Ankyrin repeat"/>
    <property type="match status" value="1"/>
</dbReference>
<dbReference type="Proteomes" id="UP000594638">
    <property type="component" value="Unassembled WGS sequence"/>
</dbReference>
<dbReference type="Pfam" id="PF00023">
    <property type="entry name" value="Ank"/>
    <property type="match status" value="1"/>
</dbReference>
<sequence>MEPQSVSSIFLLDEIKNNLFRNAMNGKWVEVIKIYAEHPEAHKAKITRSKDTALHIAISEGQVTIVERLMQILRKQENVGEVLTIGNEQENTPLHLAASLGNVEMCRLIADVDSTLIGKRNKDEETPFFQAVLNGKRDAFLCLHYICKPDERYSYCKKKHDGETILHSAISGEYFDLAIHIIRLYPKLMNAVTVDGVTPLHLLACKPSAFRSGSYIRGFHKLIYY</sequence>
<proteinExistence type="predicted"/>
<evidence type="ECO:0000313" key="2">
    <source>
        <dbReference type="Proteomes" id="UP000594638"/>
    </source>
</evidence>
<dbReference type="SMART" id="SM00248">
    <property type="entry name" value="ANK"/>
    <property type="match status" value="3"/>
</dbReference>
<dbReference type="Gramene" id="OE9A016207T1">
    <property type="protein sequence ID" value="OE9A016207C1"/>
    <property type="gene ID" value="OE9A016207"/>
</dbReference>
<gene>
    <name evidence="1" type="ORF">OLEA9_A016207</name>
</gene>
<comment type="caution">
    <text evidence="1">The sequence shown here is derived from an EMBL/GenBank/DDBJ whole genome shotgun (WGS) entry which is preliminary data.</text>
</comment>
<name>A0A8S0RCF9_OLEEU</name>